<keyword evidence="2" id="KW-1185">Reference proteome</keyword>
<evidence type="ECO:0000313" key="1">
    <source>
        <dbReference type="EMBL" id="UWS35130.1"/>
    </source>
</evidence>
<dbReference type="GeneID" id="92238944"/>
<dbReference type="Proteomes" id="UP001058553">
    <property type="component" value="Chromosome"/>
</dbReference>
<proteinExistence type="predicted"/>
<reference evidence="1" key="1">
    <citation type="submission" date="2022-07" db="EMBL/GenBank/DDBJ databases">
        <title>Genetic diversity of Erwinia pyrifoliae.</title>
        <authorList>
            <person name="Park D.S."/>
            <person name="Ham H."/>
        </authorList>
    </citation>
    <scope>NUCLEOTIDE SEQUENCE</scope>
    <source>
        <strain evidence="1">CP201486</strain>
    </source>
</reference>
<gene>
    <name evidence="1" type="ORF">NYP84_08300</name>
</gene>
<dbReference type="RefSeq" id="WP_014538914.1">
    <property type="nucleotide sequence ID" value="NZ_CP023567.1"/>
</dbReference>
<organism evidence="1 2">
    <name type="scientific">Erwinia pyrifoliae</name>
    <dbReference type="NCBI Taxonomy" id="79967"/>
    <lineage>
        <taxon>Bacteria</taxon>
        <taxon>Pseudomonadati</taxon>
        <taxon>Pseudomonadota</taxon>
        <taxon>Gammaproteobacteria</taxon>
        <taxon>Enterobacterales</taxon>
        <taxon>Erwiniaceae</taxon>
        <taxon>Erwinia</taxon>
    </lineage>
</organism>
<protein>
    <submittedName>
        <fullName evidence="1">Uncharacterized protein</fullName>
    </submittedName>
</protein>
<accession>A0ABY5XCJ4</accession>
<name>A0ABY5XCJ4_ERWPY</name>
<sequence length="51" mass="5455">MAGLSVGAMSRLHCLVAINYHTDAVNWAYALDVPGLFTIANLTEYSANEGI</sequence>
<evidence type="ECO:0000313" key="2">
    <source>
        <dbReference type="Proteomes" id="UP001058553"/>
    </source>
</evidence>
<dbReference type="EMBL" id="CP103445">
    <property type="protein sequence ID" value="UWS35130.1"/>
    <property type="molecule type" value="Genomic_DNA"/>
</dbReference>